<organism evidence="2 3">
    <name type="scientific">Brevibacillus reuszeri</name>
    <dbReference type="NCBI Taxonomy" id="54915"/>
    <lineage>
        <taxon>Bacteria</taxon>
        <taxon>Bacillati</taxon>
        <taxon>Bacillota</taxon>
        <taxon>Bacilli</taxon>
        <taxon>Bacillales</taxon>
        <taxon>Paenibacillaceae</taxon>
        <taxon>Brevibacillus</taxon>
    </lineage>
</organism>
<dbReference type="InterPro" id="IPR036473">
    <property type="entry name" value="Mopterin_CF_MoaD-rel_C_sf"/>
</dbReference>
<protein>
    <recommendedName>
        <fullName evidence="1">Molybdopterin cofactor biosynthesis MoaD-related C-terminal domain-containing protein</fullName>
    </recommendedName>
</protein>
<dbReference type="EMBL" id="LGIQ01000005">
    <property type="protein sequence ID" value="KNB73660.1"/>
    <property type="molecule type" value="Genomic_DNA"/>
</dbReference>
<dbReference type="STRING" id="54915.ADS79_06890"/>
<proteinExistence type="predicted"/>
<dbReference type="AlphaFoldDB" id="A0A0K9YZL3"/>
<gene>
    <name evidence="2" type="ORF">ADS79_06890</name>
</gene>
<dbReference type="Proteomes" id="UP000036834">
    <property type="component" value="Unassembled WGS sequence"/>
</dbReference>
<evidence type="ECO:0000259" key="1">
    <source>
        <dbReference type="Pfam" id="PF09189"/>
    </source>
</evidence>
<dbReference type="InterPro" id="IPR015272">
    <property type="entry name" value="MoadD_C"/>
</dbReference>
<dbReference type="Gene3D" id="3.30.1370.80">
    <property type="entry name" value="Molybdopterin cofactor biosynthesis MoaD-related, C-terminal domain"/>
    <property type="match status" value="1"/>
</dbReference>
<feature type="domain" description="Molybdopterin cofactor biosynthesis MoaD-related C-terminal" evidence="1">
    <location>
        <begin position="4"/>
        <end position="90"/>
    </location>
</feature>
<reference evidence="3" key="1">
    <citation type="submission" date="2015-07" db="EMBL/GenBank/DDBJ databases">
        <title>Genome sequencing project for genomic taxonomy and phylogenomics of Bacillus-like bacteria.</title>
        <authorList>
            <person name="Liu B."/>
            <person name="Wang J."/>
            <person name="Zhu Y."/>
            <person name="Liu G."/>
            <person name="Chen Q."/>
            <person name="Chen Z."/>
            <person name="Lan J."/>
            <person name="Che J."/>
            <person name="Ge C."/>
            <person name="Shi H."/>
            <person name="Pan Z."/>
            <person name="Liu X."/>
        </authorList>
    </citation>
    <scope>NUCLEOTIDE SEQUENCE [LARGE SCALE GENOMIC DNA]</scope>
    <source>
        <strain evidence="3">DSM 9887</strain>
    </source>
</reference>
<dbReference type="PATRIC" id="fig|54915.3.peg.6807"/>
<sequence length="90" mass="10345">MMDQTLEIRGIPVTHLVTYLVECGGSVQSDSWPISVLGDCWQADLLREETVTITSRFHVNAVFVRFRCDDEERFAPIMKRFRTKLLRVGG</sequence>
<comment type="caution">
    <text evidence="2">The sequence shown here is derived from an EMBL/GenBank/DDBJ whole genome shotgun (WGS) entry which is preliminary data.</text>
</comment>
<evidence type="ECO:0000313" key="3">
    <source>
        <dbReference type="Proteomes" id="UP000036834"/>
    </source>
</evidence>
<accession>A0A0K9YZL3</accession>
<dbReference type="OrthoDB" id="2468967at2"/>
<name>A0A0K9YZL3_9BACL</name>
<evidence type="ECO:0000313" key="2">
    <source>
        <dbReference type="EMBL" id="KNB73660.1"/>
    </source>
</evidence>
<dbReference type="RefSeq" id="WP_049737666.1">
    <property type="nucleotide sequence ID" value="NZ_BJON01000013.1"/>
</dbReference>
<dbReference type="Pfam" id="PF09189">
    <property type="entry name" value="MoaD_arch"/>
    <property type="match status" value="1"/>
</dbReference>